<dbReference type="InterPro" id="IPR006099">
    <property type="entry name" value="MeMalonylCoA_mutase_a/b_cat"/>
</dbReference>
<dbReference type="GO" id="GO:0016866">
    <property type="term" value="F:intramolecular transferase activity"/>
    <property type="evidence" value="ECO:0007669"/>
    <property type="project" value="InterPro"/>
</dbReference>
<gene>
    <name evidence="2" type="ORF">F6U93_08860</name>
</gene>
<dbReference type="Gene3D" id="3.20.20.240">
    <property type="entry name" value="Methylmalonyl-CoA mutase"/>
    <property type="match status" value="1"/>
</dbReference>
<keyword evidence="3" id="KW-1185">Reference proteome</keyword>
<organism evidence="2 3">
    <name type="scientific">Pseudotamlana haliotis</name>
    <dbReference type="NCBI Taxonomy" id="2614804"/>
    <lineage>
        <taxon>Bacteria</taxon>
        <taxon>Pseudomonadati</taxon>
        <taxon>Bacteroidota</taxon>
        <taxon>Flavobacteriia</taxon>
        <taxon>Flavobacteriales</taxon>
        <taxon>Flavobacteriaceae</taxon>
        <taxon>Pseudotamlana</taxon>
    </lineage>
</organism>
<dbReference type="PANTHER" id="PTHR48101:SF1">
    <property type="entry name" value="METHYLMALONYL-COA MUTASE, LARGE SUBUNIT"/>
    <property type="match status" value="1"/>
</dbReference>
<dbReference type="PANTHER" id="PTHR48101">
    <property type="entry name" value="METHYLMALONYL-COA MUTASE, MITOCHONDRIAL-RELATED"/>
    <property type="match status" value="1"/>
</dbReference>
<dbReference type="EMBL" id="WAAT01000044">
    <property type="protein sequence ID" value="KAB1067708.1"/>
    <property type="molecule type" value="Genomic_DNA"/>
</dbReference>
<evidence type="ECO:0000313" key="2">
    <source>
        <dbReference type="EMBL" id="KAB1067708.1"/>
    </source>
</evidence>
<name>A0A6N6MEG4_9FLAO</name>
<proteinExistence type="predicted"/>
<dbReference type="Proteomes" id="UP000441333">
    <property type="component" value="Unassembled WGS sequence"/>
</dbReference>
<protein>
    <submittedName>
        <fullName evidence="2">Methylmalonyl-CoA mutase</fullName>
    </submittedName>
</protein>
<dbReference type="GO" id="GO:0031419">
    <property type="term" value="F:cobalamin binding"/>
    <property type="evidence" value="ECO:0007669"/>
    <property type="project" value="InterPro"/>
</dbReference>
<dbReference type="AlphaFoldDB" id="A0A6N6MEG4"/>
<dbReference type="InterPro" id="IPR016176">
    <property type="entry name" value="Cbl-dep_enz_cat"/>
</dbReference>
<evidence type="ECO:0000259" key="1">
    <source>
        <dbReference type="Pfam" id="PF01642"/>
    </source>
</evidence>
<accession>A0A6N6MEG4</accession>
<comment type="caution">
    <text evidence="2">The sequence shown here is derived from an EMBL/GenBank/DDBJ whole genome shotgun (WGS) entry which is preliminary data.</text>
</comment>
<dbReference type="RefSeq" id="WP_150938940.1">
    <property type="nucleotide sequence ID" value="NZ_WAAT01000044.1"/>
</dbReference>
<reference evidence="2 3" key="1">
    <citation type="submission" date="2019-09" db="EMBL/GenBank/DDBJ databases">
        <authorList>
            <person name="Cao W.R."/>
        </authorList>
    </citation>
    <scope>NUCLEOTIDE SEQUENCE [LARGE SCALE GENOMIC DNA]</scope>
    <source>
        <strain evidence="2 3">B1N29</strain>
    </source>
</reference>
<evidence type="ECO:0000313" key="3">
    <source>
        <dbReference type="Proteomes" id="UP000441333"/>
    </source>
</evidence>
<feature type="domain" description="Methylmalonyl-CoA mutase alpha/beta chain catalytic" evidence="1">
    <location>
        <begin position="171"/>
        <end position="422"/>
    </location>
</feature>
<dbReference type="Pfam" id="PF01642">
    <property type="entry name" value="MM_CoA_mutase"/>
    <property type="match status" value="1"/>
</dbReference>
<sequence>MTDGLFSEFNPVSAKQWKQKIQYDLQGADYNRALIWHSNEDIAVKPFYNTEDFNTWPETSNTKATAWKICQTIYVADVKKSNINATEALNNGADSIKFIIPSEDISIEKLTENIDCEKHQLIFSMQCLSEAFILKTLECIPEAHIEIDIINRLAQSGNWYNNLNADFNTFKNISAESETITVDTSLYQNAGANMVQQLAYALAHANEYLNALENQKIDFTNFKITFHVAMGSNYFFEIAKLRALNTLWDTLAQEYGINSACHISASPTKRNKTIYDAHSNMLRSTTECMSAILGGAQSICNQAYDSIFRKTNAFSETMARNQLLILKHESYFDKVNNPANGAYYIESLTNQLAEKALTLFKDIEQQGGFLKQLKTGTIQRKIKESAQKEITQFENNDITLIGSNKHSDLEERMKNQLELFPFVKTNPRKTLIEPIIEKRLAETHEQKRLQNEH</sequence>
<dbReference type="SUPFAM" id="SSF51703">
    <property type="entry name" value="Cobalamin (vitamin B12)-dependent enzymes"/>
    <property type="match status" value="1"/>
</dbReference>
<dbReference type="CDD" id="cd03677">
    <property type="entry name" value="MM_CoA_mutase_beta"/>
    <property type="match status" value="1"/>
</dbReference>